<proteinExistence type="predicted"/>
<dbReference type="Proteomes" id="UP000019678">
    <property type="component" value="Unassembled WGS sequence"/>
</dbReference>
<comment type="caution">
    <text evidence="1">The sequence shown here is derived from an EMBL/GenBank/DDBJ whole genome shotgun (WGS) entry which is preliminary data.</text>
</comment>
<dbReference type="AlphaFoldDB" id="A0A017TAU9"/>
<evidence type="ECO:0000313" key="2">
    <source>
        <dbReference type="Proteomes" id="UP000019678"/>
    </source>
</evidence>
<accession>A0A017TAU9</accession>
<dbReference type="STRING" id="1192034.CAP_3026"/>
<gene>
    <name evidence="1" type="ORF">CAP_3026</name>
</gene>
<reference evidence="1 2" key="1">
    <citation type="submission" date="2013-05" db="EMBL/GenBank/DDBJ databases">
        <title>Genome assembly of Chondromyces apiculatus DSM 436.</title>
        <authorList>
            <person name="Sharma G."/>
            <person name="Khatri I."/>
            <person name="Kaur C."/>
            <person name="Mayilraj S."/>
            <person name="Subramanian S."/>
        </authorList>
    </citation>
    <scope>NUCLEOTIDE SEQUENCE [LARGE SCALE GENOMIC DNA]</scope>
    <source>
        <strain evidence="1 2">DSM 436</strain>
    </source>
</reference>
<dbReference type="EMBL" id="ASRX01000021">
    <property type="protein sequence ID" value="EYF05736.1"/>
    <property type="molecule type" value="Genomic_DNA"/>
</dbReference>
<evidence type="ECO:0000313" key="1">
    <source>
        <dbReference type="EMBL" id="EYF05736.1"/>
    </source>
</evidence>
<organism evidence="1 2">
    <name type="scientific">Chondromyces apiculatus DSM 436</name>
    <dbReference type="NCBI Taxonomy" id="1192034"/>
    <lineage>
        <taxon>Bacteria</taxon>
        <taxon>Pseudomonadati</taxon>
        <taxon>Myxococcota</taxon>
        <taxon>Polyangia</taxon>
        <taxon>Polyangiales</taxon>
        <taxon>Polyangiaceae</taxon>
        <taxon>Chondromyces</taxon>
    </lineage>
</organism>
<name>A0A017TAU9_9BACT</name>
<keyword evidence="2" id="KW-1185">Reference proteome</keyword>
<sequence length="46" mass="5167">MDEETWAAAKVTRATLFLRWERSLLPPQERAGRGGVRGKEPETVLG</sequence>
<protein>
    <submittedName>
        <fullName evidence="1">Uncharacterized protein</fullName>
    </submittedName>
</protein>